<dbReference type="Proteomes" id="UP001189429">
    <property type="component" value="Unassembled WGS sequence"/>
</dbReference>
<keyword evidence="4" id="KW-1185">Reference proteome</keyword>
<sequence length="127" mass="14363">MECVAGLAAFGAKTSFDYNRDNFLYDRDLRLTKDRSRSWSSRWPRPSSGGRTSVTSCRSPRTRCTAGLLVNVLMLASTVTLWCEGRLPPETPDWLMMGSSLSITGAFMFLLLSMWLACYREQFAEET</sequence>
<evidence type="ECO:0000313" key="3">
    <source>
        <dbReference type="EMBL" id="CAK0817018.1"/>
    </source>
</evidence>
<protein>
    <submittedName>
        <fullName evidence="3">Uncharacterized protein</fullName>
    </submittedName>
</protein>
<keyword evidence="2" id="KW-0472">Membrane</keyword>
<reference evidence="3" key="1">
    <citation type="submission" date="2023-10" db="EMBL/GenBank/DDBJ databases">
        <authorList>
            <person name="Chen Y."/>
            <person name="Shah S."/>
            <person name="Dougan E. K."/>
            <person name="Thang M."/>
            <person name="Chan C."/>
        </authorList>
    </citation>
    <scope>NUCLEOTIDE SEQUENCE [LARGE SCALE GENOMIC DNA]</scope>
</reference>
<evidence type="ECO:0000256" key="1">
    <source>
        <dbReference type="SAM" id="MobiDB-lite"/>
    </source>
</evidence>
<gene>
    <name evidence="3" type="ORF">PCOR1329_LOCUS19746</name>
</gene>
<feature type="transmembrane region" description="Helical" evidence="2">
    <location>
        <begin position="94"/>
        <end position="118"/>
    </location>
</feature>
<evidence type="ECO:0000256" key="2">
    <source>
        <dbReference type="SAM" id="Phobius"/>
    </source>
</evidence>
<feature type="region of interest" description="Disordered" evidence="1">
    <location>
        <begin position="34"/>
        <end position="56"/>
    </location>
</feature>
<keyword evidence="2" id="KW-0812">Transmembrane</keyword>
<accession>A0ABN9REC2</accession>
<comment type="caution">
    <text evidence="3">The sequence shown here is derived from an EMBL/GenBank/DDBJ whole genome shotgun (WGS) entry which is preliminary data.</text>
</comment>
<feature type="transmembrane region" description="Helical" evidence="2">
    <location>
        <begin position="64"/>
        <end position="82"/>
    </location>
</feature>
<keyword evidence="2" id="KW-1133">Transmembrane helix</keyword>
<organism evidence="3 4">
    <name type="scientific">Prorocentrum cordatum</name>
    <dbReference type="NCBI Taxonomy" id="2364126"/>
    <lineage>
        <taxon>Eukaryota</taxon>
        <taxon>Sar</taxon>
        <taxon>Alveolata</taxon>
        <taxon>Dinophyceae</taxon>
        <taxon>Prorocentrales</taxon>
        <taxon>Prorocentraceae</taxon>
        <taxon>Prorocentrum</taxon>
    </lineage>
</organism>
<name>A0ABN9REC2_9DINO</name>
<dbReference type="EMBL" id="CAUYUJ010006335">
    <property type="protein sequence ID" value="CAK0817018.1"/>
    <property type="molecule type" value="Genomic_DNA"/>
</dbReference>
<feature type="compositionally biased region" description="Low complexity" evidence="1">
    <location>
        <begin position="38"/>
        <end position="51"/>
    </location>
</feature>
<proteinExistence type="predicted"/>
<evidence type="ECO:0000313" key="4">
    <source>
        <dbReference type="Proteomes" id="UP001189429"/>
    </source>
</evidence>